<evidence type="ECO:0000256" key="1">
    <source>
        <dbReference type="SAM" id="SignalP"/>
    </source>
</evidence>
<proteinExistence type="predicted"/>
<dbReference type="AlphaFoldDB" id="A0AAW6UAJ0"/>
<dbReference type="RefSeq" id="WP_282839371.1">
    <property type="nucleotide sequence ID" value="NZ_JASCXW010000014.1"/>
</dbReference>
<keyword evidence="2" id="KW-0378">Hydrolase</keyword>
<protein>
    <submittedName>
        <fullName evidence="2">S1C family serine protease</fullName>
        <ecNumber evidence="2">3.4.21.-</ecNumber>
    </submittedName>
</protein>
<feature type="signal peptide" evidence="1">
    <location>
        <begin position="1"/>
        <end position="19"/>
    </location>
</feature>
<gene>
    <name evidence="2" type="ORF">QJ521_05155</name>
</gene>
<reference evidence="2" key="1">
    <citation type="submission" date="2023-05" db="EMBL/GenBank/DDBJ databases">
        <title>Mariniplasma microaerophilum sp. nov., a novel anaerobic mollicute isolated from terrestrial mud volcano, Taman Peninsula, Russia.</title>
        <authorList>
            <person name="Khomyakova M.A."/>
            <person name="Merkel A.Y."/>
            <person name="Slobodkin A.I."/>
        </authorList>
    </citation>
    <scope>NUCLEOTIDE SEQUENCE</scope>
    <source>
        <strain evidence="2">M4Ah</strain>
    </source>
</reference>
<feature type="chain" id="PRO_5043835057" evidence="1">
    <location>
        <begin position="20"/>
        <end position="253"/>
    </location>
</feature>
<keyword evidence="2" id="KW-0645">Protease</keyword>
<dbReference type="Proteomes" id="UP001431532">
    <property type="component" value="Unassembled WGS sequence"/>
</dbReference>
<evidence type="ECO:0000313" key="2">
    <source>
        <dbReference type="EMBL" id="MDI6452944.1"/>
    </source>
</evidence>
<name>A0AAW6UAJ0_9MOLU</name>
<organism evidence="2 3">
    <name type="scientific">Peloplasma aerotolerans</name>
    <dbReference type="NCBI Taxonomy" id="3044389"/>
    <lineage>
        <taxon>Bacteria</taxon>
        <taxon>Bacillati</taxon>
        <taxon>Mycoplasmatota</taxon>
        <taxon>Mollicutes</taxon>
        <taxon>Acholeplasmatales</taxon>
        <taxon>Acholeplasmataceae</taxon>
        <taxon>Peloplasma</taxon>
    </lineage>
</organism>
<dbReference type="GO" id="GO:0006508">
    <property type="term" value="P:proteolysis"/>
    <property type="evidence" value="ECO:0007669"/>
    <property type="project" value="UniProtKB-KW"/>
</dbReference>
<dbReference type="GO" id="GO:0008233">
    <property type="term" value="F:peptidase activity"/>
    <property type="evidence" value="ECO:0007669"/>
    <property type="project" value="UniProtKB-KW"/>
</dbReference>
<comment type="caution">
    <text evidence="2">The sequence shown here is derived from an EMBL/GenBank/DDBJ whole genome shotgun (WGS) entry which is preliminary data.</text>
</comment>
<dbReference type="InterPro" id="IPR009003">
    <property type="entry name" value="Peptidase_S1_PA"/>
</dbReference>
<keyword evidence="3" id="KW-1185">Reference proteome</keyword>
<dbReference type="Pfam" id="PF13365">
    <property type="entry name" value="Trypsin_2"/>
    <property type="match status" value="1"/>
</dbReference>
<dbReference type="SUPFAM" id="SSF50494">
    <property type="entry name" value="Trypsin-like serine proteases"/>
    <property type="match status" value="1"/>
</dbReference>
<sequence>MKKMLMLILLLATLLNGCAIFVIEEDTEEFKILASQYQNYIANDINIFDRFQTFINVVTLETTISSVMIEVKVYSPLGVLLETRYGSGVIFEEDSSNYHVLTTFDLTKLSSGQTMSIEISDYLGRTYRGFLRKSSEDLGLSGIRFVKNRNRVLQTLDISDSLPLIGEPIMLIGYQGEIINALTMGLITGYIKTDENIVQAVETNVLSDAFGNGGVMINMNHEIIGIQFDVDNGSTYAYSIYILRTFKVFYLEP</sequence>
<evidence type="ECO:0000313" key="3">
    <source>
        <dbReference type="Proteomes" id="UP001431532"/>
    </source>
</evidence>
<dbReference type="EMBL" id="JASCXW010000014">
    <property type="protein sequence ID" value="MDI6452944.1"/>
    <property type="molecule type" value="Genomic_DNA"/>
</dbReference>
<accession>A0AAW6UAJ0</accession>
<keyword evidence="1" id="KW-0732">Signal</keyword>
<dbReference type="EC" id="3.4.21.-" evidence="2"/>
<dbReference type="Gene3D" id="2.40.10.120">
    <property type="match status" value="1"/>
</dbReference>